<dbReference type="CDD" id="cd01335">
    <property type="entry name" value="Radical_SAM"/>
    <property type="match status" value="1"/>
</dbReference>
<evidence type="ECO:0000256" key="6">
    <source>
        <dbReference type="ARBA" id="ARBA00023004"/>
    </source>
</evidence>
<dbReference type="PIRSF" id="PIRSF005963">
    <property type="entry name" value="Lipoyl_synth"/>
    <property type="match status" value="1"/>
</dbReference>
<dbReference type="Gene3D" id="3.20.20.70">
    <property type="entry name" value="Aldolase class I"/>
    <property type="match status" value="1"/>
</dbReference>
<dbReference type="STRING" id="61424.A0A2T9YGL8"/>
<evidence type="ECO:0000256" key="9">
    <source>
        <dbReference type="HAMAP-Rule" id="MF_03123"/>
    </source>
</evidence>
<keyword evidence="6 9" id="KW-0408">Iron</keyword>
<dbReference type="HAMAP" id="MF_00206">
    <property type="entry name" value="Lipoyl_synth"/>
    <property type="match status" value="1"/>
</dbReference>
<dbReference type="PANTHER" id="PTHR10949:SF0">
    <property type="entry name" value="LIPOYL SYNTHASE, MITOCHONDRIAL"/>
    <property type="match status" value="1"/>
</dbReference>
<dbReference type="SUPFAM" id="SSF102114">
    <property type="entry name" value="Radical SAM enzymes"/>
    <property type="match status" value="1"/>
</dbReference>
<dbReference type="GO" id="GO:0005739">
    <property type="term" value="C:mitochondrion"/>
    <property type="evidence" value="ECO:0007669"/>
    <property type="project" value="UniProtKB-SubCell"/>
</dbReference>
<dbReference type="PANTHER" id="PTHR10949">
    <property type="entry name" value="LIPOYL SYNTHASE"/>
    <property type="match status" value="1"/>
</dbReference>
<dbReference type="UniPathway" id="UPA00538">
    <property type="reaction ID" value="UER00593"/>
</dbReference>
<dbReference type="GO" id="GO:0046872">
    <property type="term" value="F:metal ion binding"/>
    <property type="evidence" value="ECO:0007669"/>
    <property type="project" value="UniProtKB-KW"/>
</dbReference>
<feature type="binding site" evidence="9">
    <location>
        <position position="142"/>
    </location>
    <ligand>
        <name>[4Fe-4S] cluster</name>
        <dbReference type="ChEBI" id="CHEBI:49883"/>
        <label>2</label>
        <note>4Fe-4S-S-AdoMet</note>
    </ligand>
</feature>
<evidence type="ECO:0000256" key="1">
    <source>
        <dbReference type="ARBA" id="ARBA00004173"/>
    </source>
</evidence>
<dbReference type="Pfam" id="PF04055">
    <property type="entry name" value="Radical_SAM"/>
    <property type="match status" value="1"/>
</dbReference>
<comment type="catalytic activity">
    <reaction evidence="8 9">
        <text>[[Fe-S] cluster scaffold protein carrying a second [4Fe-4S](2+) cluster] + N(6)-octanoyl-L-lysyl-[protein] + 2 oxidized [2Fe-2S]-[ferredoxin] + 2 S-adenosyl-L-methionine + 4 H(+) = [[Fe-S] cluster scaffold protein] + N(6)-[(R)-dihydrolipoyl]-L-lysyl-[protein] + 4 Fe(3+) + 2 hydrogen sulfide + 2 5'-deoxyadenosine + 2 L-methionine + 2 reduced [2Fe-2S]-[ferredoxin]</text>
        <dbReference type="Rhea" id="RHEA:16585"/>
        <dbReference type="Rhea" id="RHEA-COMP:9928"/>
        <dbReference type="Rhea" id="RHEA-COMP:10000"/>
        <dbReference type="Rhea" id="RHEA-COMP:10001"/>
        <dbReference type="Rhea" id="RHEA-COMP:10475"/>
        <dbReference type="Rhea" id="RHEA-COMP:14568"/>
        <dbReference type="Rhea" id="RHEA-COMP:14569"/>
        <dbReference type="ChEBI" id="CHEBI:15378"/>
        <dbReference type="ChEBI" id="CHEBI:17319"/>
        <dbReference type="ChEBI" id="CHEBI:29034"/>
        <dbReference type="ChEBI" id="CHEBI:29919"/>
        <dbReference type="ChEBI" id="CHEBI:33722"/>
        <dbReference type="ChEBI" id="CHEBI:33737"/>
        <dbReference type="ChEBI" id="CHEBI:33738"/>
        <dbReference type="ChEBI" id="CHEBI:57844"/>
        <dbReference type="ChEBI" id="CHEBI:59789"/>
        <dbReference type="ChEBI" id="CHEBI:78809"/>
        <dbReference type="ChEBI" id="CHEBI:83100"/>
        <dbReference type="EC" id="2.8.1.8"/>
    </reaction>
</comment>
<feature type="binding site" evidence="9">
    <location>
        <position position="118"/>
    </location>
    <ligand>
        <name>[4Fe-4S] cluster</name>
        <dbReference type="ChEBI" id="CHEBI:49883"/>
        <label>1</label>
    </ligand>
</feature>
<gene>
    <name evidence="11" type="ORF">BB559_004126</name>
</gene>
<keyword evidence="12" id="KW-1185">Reference proteome</keyword>
<evidence type="ECO:0000313" key="11">
    <source>
        <dbReference type="EMBL" id="PVU91465.1"/>
    </source>
</evidence>
<feature type="binding site" evidence="9">
    <location>
        <position position="138"/>
    </location>
    <ligand>
        <name>[4Fe-4S] cluster</name>
        <dbReference type="ChEBI" id="CHEBI:49883"/>
        <label>2</label>
        <note>4Fe-4S-S-AdoMet</note>
    </ligand>
</feature>
<feature type="binding site" evidence="9">
    <location>
        <position position="145"/>
    </location>
    <ligand>
        <name>[4Fe-4S] cluster</name>
        <dbReference type="ChEBI" id="CHEBI:49883"/>
        <label>2</label>
        <note>4Fe-4S-S-AdoMet</note>
    </ligand>
</feature>
<dbReference type="NCBIfam" id="TIGR00510">
    <property type="entry name" value="lipA"/>
    <property type="match status" value="1"/>
</dbReference>
<evidence type="ECO:0000256" key="7">
    <source>
        <dbReference type="ARBA" id="ARBA00023014"/>
    </source>
</evidence>
<keyword evidence="3 9" id="KW-0808">Transferase</keyword>
<sequence length="374" mass="42296">MNLHTLSIANVNKFARIPFRALHTTQSKLQKITEQNTPKLRQEFVEKLKSGPDFGDFIANKHSEIIVGENLDGKSRLPSWLKTQIPKGKNMVSIKKSLRKLDLTTVCEEARCPNLNECWGGGEHNTATATIMIMGDTCTRGCRFCSVKTSKTPNPLDQNEPEKVAQALAAWGLDYVVITSVDRDDLPDYGANHFTKTVNEVKLRNPKLMIECLTPDFLGNPELISMVANSGLDVFAHNLETVEPLQRYVRDYRANYKQSLKVLTIAKNSNPRLITKTSLMLGVGENDEQIHQTLVDLRKHNVDVVTFGQYARPTKKHMKVFEYVHPSKFDYWHKVATDMGFLYVASGPLVRSSYKAAEFFIKNVLEKRKISNPA</sequence>
<dbReference type="SFLD" id="SFLDS00029">
    <property type="entry name" value="Radical_SAM"/>
    <property type="match status" value="1"/>
</dbReference>
<protein>
    <recommendedName>
        <fullName evidence="9">Lipoyl synthase, mitochondrial</fullName>
        <ecNumber evidence="9">2.8.1.8</ecNumber>
    </recommendedName>
    <alternativeName>
        <fullName evidence="9">Lipoate synthase</fullName>
        <shortName evidence="9">LS</shortName>
        <shortName evidence="9">Lip-syn</shortName>
    </alternativeName>
    <alternativeName>
        <fullName evidence="9">Lipoic acid synthase</fullName>
    </alternativeName>
</protein>
<dbReference type="InterPro" id="IPR007197">
    <property type="entry name" value="rSAM"/>
</dbReference>
<reference evidence="11 12" key="1">
    <citation type="journal article" date="2018" name="MBio">
        <title>Comparative Genomics Reveals the Core Gene Toolbox for the Fungus-Insect Symbiosis.</title>
        <authorList>
            <person name="Wang Y."/>
            <person name="Stata M."/>
            <person name="Wang W."/>
            <person name="Stajich J.E."/>
            <person name="White M.M."/>
            <person name="Moncalvo J.M."/>
        </authorList>
    </citation>
    <scope>NUCLEOTIDE SEQUENCE [LARGE SCALE GENOMIC DNA]</scope>
    <source>
        <strain evidence="11 12">AUS-77-4</strain>
    </source>
</reference>
<dbReference type="GO" id="GO:0016992">
    <property type="term" value="F:lipoate synthase activity"/>
    <property type="evidence" value="ECO:0007669"/>
    <property type="project" value="UniProtKB-UniRule"/>
</dbReference>
<feature type="binding site" evidence="9">
    <location>
        <position position="107"/>
    </location>
    <ligand>
        <name>[4Fe-4S] cluster</name>
        <dbReference type="ChEBI" id="CHEBI:49883"/>
        <label>1</label>
    </ligand>
</feature>
<evidence type="ECO:0000256" key="2">
    <source>
        <dbReference type="ARBA" id="ARBA00022485"/>
    </source>
</evidence>
<feature type="domain" description="Radical SAM core" evidence="10">
    <location>
        <begin position="123"/>
        <end position="342"/>
    </location>
</feature>
<organism evidence="11 12">
    <name type="scientific">Furculomyces boomerangus</name>
    <dbReference type="NCBI Taxonomy" id="61424"/>
    <lineage>
        <taxon>Eukaryota</taxon>
        <taxon>Fungi</taxon>
        <taxon>Fungi incertae sedis</taxon>
        <taxon>Zoopagomycota</taxon>
        <taxon>Kickxellomycotina</taxon>
        <taxon>Harpellomycetes</taxon>
        <taxon>Harpellales</taxon>
        <taxon>Harpellaceae</taxon>
        <taxon>Furculomyces</taxon>
    </lineage>
</organism>
<comment type="caution">
    <text evidence="11">The sequence shown here is derived from an EMBL/GenBank/DDBJ whole genome shotgun (WGS) entry which is preliminary data.</text>
</comment>
<dbReference type="GO" id="GO:0051539">
    <property type="term" value="F:4 iron, 4 sulfur cluster binding"/>
    <property type="evidence" value="ECO:0007669"/>
    <property type="project" value="UniProtKB-UniRule"/>
</dbReference>
<comment type="subcellular location">
    <subcellularLocation>
        <location evidence="1 9">Mitochondrion</location>
    </subcellularLocation>
</comment>
<dbReference type="EC" id="2.8.1.8" evidence="9"/>
<evidence type="ECO:0000313" key="12">
    <source>
        <dbReference type="Proteomes" id="UP000245699"/>
    </source>
</evidence>
<keyword evidence="4 9" id="KW-0949">S-adenosyl-L-methionine</keyword>
<dbReference type="SMART" id="SM00729">
    <property type="entry name" value="Elp3"/>
    <property type="match status" value="1"/>
</dbReference>
<dbReference type="SFLD" id="SFLDF00271">
    <property type="entry name" value="lipoyl_synthase"/>
    <property type="match status" value="1"/>
</dbReference>
<dbReference type="Pfam" id="PF16881">
    <property type="entry name" value="LIAS_N"/>
    <property type="match status" value="1"/>
</dbReference>
<dbReference type="NCBIfam" id="NF004019">
    <property type="entry name" value="PRK05481.1"/>
    <property type="match status" value="1"/>
</dbReference>
<dbReference type="FunFam" id="3.20.20.70:FF:000036">
    <property type="entry name" value="Lipoyl synthase, mitochondrial"/>
    <property type="match status" value="1"/>
</dbReference>
<dbReference type="InterPro" id="IPR006638">
    <property type="entry name" value="Elp3/MiaA/NifB-like_rSAM"/>
</dbReference>
<comment type="function">
    <text evidence="9">Catalyzes the radical-mediated insertion of two sulfur atoms into the C-6 and C-8 positions of the octanoyl moiety bound to the lipoyl domains of lipoate-dependent enzymes, thereby converting the octanoylated domains into lipoylated derivatives.</text>
</comment>
<proteinExistence type="inferred from homology"/>
<dbReference type="InterPro" id="IPR031691">
    <property type="entry name" value="LIAS_N"/>
</dbReference>
<feature type="binding site" evidence="9">
    <location>
        <position position="353"/>
    </location>
    <ligand>
        <name>[4Fe-4S] cluster</name>
        <dbReference type="ChEBI" id="CHEBI:49883"/>
        <label>1</label>
    </ligand>
</feature>
<accession>A0A2T9YGL8</accession>
<dbReference type="EMBL" id="MBFT01000414">
    <property type="protein sequence ID" value="PVU91465.1"/>
    <property type="molecule type" value="Genomic_DNA"/>
</dbReference>
<dbReference type="OrthoDB" id="3231at2759"/>
<comment type="similarity">
    <text evidence="9">Belongs to the radical SAM superfamily. Lipoyl synthase family.</text>
</comment>
<name>A0A2T9YGL8_9FUNG</name>
<dbReference type="Proteomes" id="UP000245699">
    <property type="component" value="Unassembled WGS sequence"/>
</dbReference>
<evidence type="ECO:0000256" key="4">
    <source>
        <dbReference type="ARBA" id="ARBA00022691"/>
    </source>
</evidence>
<dbReference type="PROSITE" id="PS51918">
    <property type="entry name" value="RADICAL_SAM"/>
    <property type="match status" value="1"/>
</dbReference>
<dbReference type="InterPro" id="IPR003698">
    <property type="entry name" value="Lipoyl_synth"/>
</dbReference>
<keyword evidence="9" id="KW-0496">Mitochondrion</keyword>
<comment type="pathway">
    <text evidence="9">Protein modification; protein lipoylation via endogenous pathway; protein N(6)-(lipoyl)lysine from octanoyl-[acyl-carrier-protein]: step 2/2.</text>
</comment>
<dbReference type="AlphaFoldDB" id="A0A2T9YGL8"/>
<evidence type="ECO:0000256" key="3">
    <source>
        <dbReference type="ARBA" id="ARBA00022679"/>
    </source>
</evidence>
<evidence type="ECO:0000256" key="8">
    <source>
        <dbReference type="ARBA" id="ARBA00047326"/>
    </source>
</evidence>
<evidence type="ECO:0000256" key="5">
    <source>
        <dbReference type="ARBA" id="ARBA00022723"/>
    </source>
</evidence>
<dbReference type="SFLD" id="SFLDG01058">
    <property type="entry name" value="lipoyl_synthase_like"/>
    <property type="match status" value="1"/>
</dbReference>
<feature type="binding site" evidence="9">
    <location>
        <position position="112"/>
    </location>
    <ligand>
        <name>[4Fe-4S] cluster</name>
        <dbReference type="ChEBI" id="CHEBI:49883"/>
        <label>1</label>
    </ligand>
</feature>
<keyword evidence="5 9" id="KW-0479">Metal-binding</keyword>
<keyword evidence="7 9" id="KW-0411">Iron-sulfur</keyword>
<keyword evidence="2 9" id="KW-0004">4Fe-4S</keyword>
<dbReference type="InterPro" id="IPR013785">
    <property type="entry name" value="Aldolase_TIM"/>
</dbReference>
<dbReference type="GO" id="GO:0009249">
    <property type="term" value="P:protein lipoylation"/>
    <property type="evidence" value="ECO:0007669"/>
    <property type="project" value="UniProtKB-UniRule"/>
</dbReference>
<dbReference type="InterPro" id="IPR058240">
    <property type="entry name" value="rSAM_sf"/>
</dbReference>
<comment type="cofactor">
    <cofactor evidence="9">
        <name>[4Fe-4S] cluster</name>
        <dbReference type="ChEBI" id="CHEBI:49883"/>
    </cofactor>
    <text evidence="9">Binds 2 [4Fe-4S] clusters per subunit. One cluster is coordinated with 3 cysteines and an exchangeable S-adenosyl-L-methionine.</text>
</comment>
<dbReference type="NCBIfam" id="NF009544">
    <property type="entry name" value="PRK12928.1"/>
    <property type="match status" value="1"/>
</dbReference>
<evidence type="ECO:0000259" key="10">
    <source>
        <dbReference type="PROSITE" id="PS51918"/>
    </source>
</evidence>